<evidence type="ECO:0000256" key="4">
    <source>
        <dbReference type="SAM" id="Coils"/>
    </source>
</evidence>
<comment type="subunit">
    <text evidence="2">Heterodimer of SbcC and SbcD.</text>
</comment>
<dbReference type="Proteomes" id="UP000505210">
    <property type="component" value="Chromosome"/>
</dbReference>
<name>A0A6M8B8P2_9CYAN</name>
<evidence type="ECO:0000256" key="3">
    <source>
        <dbReference type="ARBA" id="ARBA00013368"/>
    </source>
</evidence>
<evidence type="ECO:0000313" key="8">
    <source>
        <dbReference type="Proteomes" id="UP000505210"/>
    </source>
</evidence>
<keyword evidence="4" id="KW-0175">Coiled coil</keyword>
<feature type="coiled-coil region" evidence="4">
    <location>
        <begin position="618"/>
        <end position="648"/>
    </location>
</feature>
<feature type="coiled-coil region" evidence="4">
    <location>
        <begin position="519"/>
        <end position="580"/>
    </location>
</feature>
<evidence type="ECO:0000313" key="7">
    <source>
        <dbReference type="EMBL" id="QKD82848.1"/>
    </source>
</evidence>
<accession>A0A6M8B8P2</accession>
<dbReference type="GO" id="GO:0016887">
    <property type="term" value="F:ATP hydrolysis activity"/>
    <property type="evidence" value="ECO:0007669"/>
    <property type="project" value="InterPro"/>
</dbReference>
<dbReference type="Pfam" id="PF02463">
    <property type="entry name" value="SMC_N"/>
    <property type="match status" value="1"/>
</dbReference>
<feature type="coiled-coil region" evidence="4">
    <location>
        <begin position="178"/>
        <end position="288"/>
    </location>
</feature>
<evidence type="ECO:0000256" key="1">
    <source>
        <dbReference type="ARBA" id="ARBA00006930"/>
    </source>
</evidence>
<comment type="similarity">
    <text evidence="1">Belongs to the SMC family. SbcC subfamily.</text>
</comment>
<dbReference type="GO" id="GO:0006302">
    <property type="term" value="P:double-strand break repair"/>
    <property type="evidence" value="ECO:0007669"/>
    <property type="project" value="InterPro"/>
</dbReference>
<feature type="domain" description="RecF/RecN/SMC N-terminal" evidence="5">
    <location>
        <begin position="521"/>
        <end position="918"/>
    </location>
</feature>
<gene>
    <name evidence="7" type="ORF">HPC62_12215</name>
</gene>
<reference evidence="7 8" key="1">
    <citation type="submission" date="2020-05" db="EMBL/GenBank/DDBJ databases">
        <title>Complete genome sequence of of a novel Thermoleptolyngbya strain isolated from hot springs of Ganzi, Sichuan China.</title>
        <authorList>
            <person name="Tang J."/>
            <person name="Daroch M."/>
            <person name="Li L."/>
            <person name="Waleron K."/>
            <person name="Waleron M."/>
            <person name="Waleron M."/>
        </authorList>
    </citation>
    <scope>NUCLEOTIDE SEQUENCE [LARGE SCALE GENOMIC DNA]</scope>
    <source>
        <strain evidence="7 8">PKUAC-SCTA183</strain>
    </source>
</reference>
<feature type="coiled-coil region" evidence="4">
    <location>
        <begin position="333"/>
        <end position="438"/>
    </location>
</feature>
<feature type="coiled-coil region" evidence="4">
    <location>
        <begin position="676"/>
        <end position="710"/>
    </location>
</feature>
<proteinExistence type="inferred from homology"/>
<organism evidence="7 8">
    <name type="scientific">Thermoleptolyngbya sichuanensis A183</name>
    <dbReference type="NCBI Taxonomy" id="2737172"/>
    <lineage>
        <taxon>Bacteria</taxon>
        <taxon>Bacillati</taxon>
        <taxon>Cyanobacteriota</taxon>
        <taxon>Cyanophyceae</taxon>
        <taxon>Oculatellales</taxon>
        <taxon>Oculatellaceae</taxon>
        <taxon>Thermoleptolyngbya</taxon>
        <taxon>Thermoleptolyngbya sichuanensis</taxon>
    </lineage>
</organism>
<dbReference type="InterPro" id="IPR038729">
    <property type="entry name" value="Rad50/SbcC_AAA"/>
</dbReference>
<dbReference type="SUPFAM" id="SSF52540">
    <property type="entry name" value="P-loop containing nucleoside triphosphate hydrolases"/>
    <property type="match status" value="1"/>
</dbReference>
<dbReference type="InterPro" id="IPR003395">
    <property type="entry name" value="RecF/RecN/SMC_N"/>
</dbReference>
<evidence type="ECO:0000259" key="6">
    <source>
        <dbReference type="Pfam" id="PF13476"/>
    </source>
</evidence>
<dbReference type="RefSeq" id="WP_172356022.1">
    <property type="nucleotide sequence ID" value="NZ_CP053661.1"/>
</dbReference>
<evidence type="ECO:0000256" key="2">
    <source>
        <dbReference type="ARBA" id="ARBA00011322"/>
    </source>
</evidence>
<dbReference type="PANTHER" id="PTHR32114">
    <property type="entry name" value="ABC TRANSPORTER ABCH.3"/>
    <property type="match status" value="1"/>
</dbReference>
<feature type="domain" description="Rad50/SbcC-type AAA" evidence="6">
    <location>
        <begin position="5"/>
        <end position="238"/>
    </location>
</feature>
<keyword evidence="8" id="KW-1185">Reference proteome</keyword>
<evidence type="ECO:0000259" key="5">
    <source>
        <dbReference type="Pfam" id="PF02463"/>
    </source>
</evidence>
<dbReference type="PANTHER" id="PTHR32114:SF2">
    <property type="entry name" value="ABC TRANSPORTER ABCH.3"/>
    <property type="match status" value="1"/>
</dbReference>
<dbReference type="KEGG" id="theu:HPC62_12215"/>
<sequence>MQLLSLTLTNFKSHRDRHVVFQPGTNAICGENGAGKTSILEAIAWTLFAYQGPYRKEDLIRNGEKSAQARVAFVSRQDGRTYEVERCTAKGYVIYDPQLGQKLPYRNLEAEVLPWLRQQLGVAGGTDLSQLFANTIGVPQGTFTADFLKATEDRKRVFDSILKVEEYKQANQKMLSLEKYAKSEVEALERDIARYEEALQDLGATQQRQQTVTQAIATAEATLTQLEADLATLQAEKEALAALANQVQQAELRLQTLTTQIAAQQQTNQVLETSVQKAEAALAQCEAHRASYAAYLQAEATLKQLNEQLKQRSPLVKQRDAQQKALAAGQAALTRLNLQLEALAQAQQQLQALQPGIAQQAELEAQQAAVAESLNQLQAMRVEERSLLSQQGKLQENLAELAQDLQRLQALAENLADVSSLEQQRDRLQTQLSRLEAARQFEGELQTLLTGAEQQRDRHRAQAAAALDTLRQMQAGMPLLATDAVDAVLQALQEGIDLNSELLSNIRAILTDLAAQTDAEAIRKQIQQTKKAIDAAYRQRAEVDNLPAQQAQQQRLQGELQQAQSRLQQLQQALQAETATKERRSHLIQALSDLGDPRGRSQLLQQDLAQQPTLQAQYERLKSSQADAAAAIAQLEAQLAQFAELETQIDTQTAIRQQHQAGYQLFLQAQATAEPLPSLQQQLQAAIAQVATLEAERAQVQAELDALQQRYDPQRWHQVEADYSAKRSQADQISGGLPPQRQLLAELDRKLAELGAIAAQRDQAQHDLKQRKQNHKFVVFARKTYKDAGPRITARYVQQVSQEGDRLFRELMNRPNLSLEWTAEYEILVREGGYTRRFINLSGGEQMCAALAVRLALLRVVADLDMAFFDEPTTNMDRPRRESLAEAIANLKSFRQLFVISHDDTFEKVTENVIQITREG</sequence>
<dbReference type="EMBL" id="CP053661">
    <property type="protein sequence ID" value="QKD82848.1"/>
    <property type="molecule type" value="Genomic_DNA"/>
</dbReference>
<dbReference type="Pfam" id="PF13476">
    <property type="entry name" value="AAA_23"/>
    <property type="match status" value="1"/>
</dbReference>
<dbReference type="InterPro" id="IPR027417">
    <property type="entry name" value="P-loop_NTPase"/>
</dbReference>
<dbReference type="Gene3D" id="3.40.50.300">
    <property type="entry name" value="P-loop containing nucleotide triphosphate hydrolases"/>
    <property type="match status" value="2"/>
</dbReference>
<dbReference type="AlphaFoldDB" id="A0A6M8B8P2"/>
<protein>
    <recommendedName>
        <fullName evidence="3">Nuclease SbcCD subunit C</fullName>
    </recommendedName>
</protein>